<proteinExistence type="predicted"/>
<evidence type="ECO:0000313" key="2">
    <source>
        <dbReference type="Proteomes" id="UP001153331"/>
    </source>
</evidence>
<sequence>MSLLRLIRREYARRFLVLPHVEIFTASVIRNHWCPIPVQYNNEKLHSFNHFTHVIDLTLRISAAFCGVLRRRGVDLRWSARPRTASLHPQVKAKGLAQTAHSGKKHSKVSNTVHQHFPKAMKSAFSGLISKAKIRRTIRRLASLRCRGKFTVKFDDVATQTTEQAVEDPAERSRSVLRVLDSMPPRSATPQVEQDGVTIQTTEQANTGSRLVSRVSDSVPRSVTPHVEQDSVATQTTNKLPKTVQCRIFPGSDLLDRHRIGTYILNGCKIKTLPATNFMQQSILIKLLRDAGVSLYGRLAHIPDSHKYWFSNGTCVLFKKIVLYIVDETTLHEPIRLHFEYCAQGPEDFPTTIKCLRSDNVTEIPIADGMSSIRNHVGPSLRPDGLYMCHFHNLLVLDTSDICQHLGCHSQLQYTNAPNHRKLVVMFAFVGCKEQSKEPTHHKMREEWEQLGSGPRFSVMLATCSNGQRLRVAVDKDNMIM</sequence>
<protein>
    <submittedName>
        <fullName evidence="1">Uncharacterized protein</fullName>
    </submittedName>
</protein>
<accession>A0ACC2IUH2</accession>
<gene>
    <name evidence="1" type="ORF">OPT61_g253</name>
</gene>
<dbReference type="Proteomes" id="UP001153331">
    <property type="component" value="Unassembled WGS sequence"/>
</dbReference>
<reference evidence="1" key="1">
    <citation type="submission" date="2022-11" db="EMBL/GenBank/DDBJ databases">
        <title>Genome Sequence of Boeremia exigua.</title>
        <authorList>
            <person name="Buettner E."/>
        </authorList>
    </citation>
    <scope>NUCLEOTIDE SEQUENCE</scope>
    <source>
        <strain evidence="1">CU02</strain>
    </source>
</reference>
<organism evidence="1 2">
    <name type="scientific">Boeremia exigua</name>
    <dbReference type="NCBI Taxonomy" id="749465"/>
    <lineage>
        <taxon>Eukaryota</taxon>
        <taxon>Fungi</taxon>
        <taxon>Dikarya</taxon>
        <taxon>Ascomycota</taxon>
        <taxon>Pezizomycotina</taxon>
        <taxon>Dothideomycetes</taxon>
        <taxon>Pleosporomycetidae</taxon>
        <taxon>Pleosporales</taxon>
        <taxon>Pleosporineae</taxon>
        <taxon>Didymellaceae</taxon>
        <taxon>Boeremia</taxon>
    </lineage>
</organism>
<evidence type="ECO:0000313" key="1">
    <source>
        <dbReference type="EMBL" id="KAJ8118860.1"/>
    </source>
</evidence>
<name>A0ACC2IUH2_9PLEO</name>
<keyword evidence="2" id="KW-1185">Reference proteome</keyword>
<comment type="caution">
    <text evidence="1">The sequence shown here is derived from an EMBL/GenBank/DDBJ whole genome shotgun (WGS) entry which is preliminary data.</text>
</comment>
<dbReference type="EMBL" id="JAPHNI010000008">
    <property type="protein sequence ID" value="KAJ8118860.1"/>
    <property type="molecule type" value="Genomic_DNA"/>
</dbReference>